<evidence type="ECO:0000313" key="2">
    <source>
        <dbReference type="EMBL" id="XBC50996.1"/>
    </source>
</evidence>
<evidence type="ECO:0008006" key="3">
    <source>
        <dbReference type="Google" id="ProtNLM"/>
    </source>
</evidence>
<organism evidence="2">
    <name type="scientific">Dolosigranulum savutiense</name>
    <dbReference type="NCBI Taxonomy" id="3110288"/>
    <lineage>
        <taxon>Bacteria</taxon>
        <taxon>Bacillati</taxon>
        <taxon>Bacillota</taxon>
        <taxon>Bacilli</taxon>
        <taxon>Lactobacillales</taxon>
        <taxon>Carnobacteriaceae</taxon>
        <taxon>Dolosigranulum</taxon>
    </lineage>
</organism>
<feature type="coiled-coil region" evidence="1">
    <location>
        <begin position="47"/>
        <end position="102"/>
    </location>
</feature>
<proteinExistence type="predicted"/>
<dbReference type="AlphaFoldDB" id="A0AB74U7F8"/>
<reference evidence="2" key="1">
    <citation type="submission" date="2023-12" db="EMBL/GenBank/DDBJ databases">
        <title>Dolosigranulum savutii sp. nov. isolated from human upper respiratory samples collected in Botswana.</title>
        <authorList>
            <person name="Kelly M.S."/>
        </authorList>
    </citation>
    <scope>NUCLEOTIDE SEQUENCE</scope>
    <source>
        <strain evidence="2">MSK211</strain>
    </source>
</reference>
<dbReference type="RefSeq" id="WP_347299095.1">
    <property type="nucleotide sequence ID" value="NZ_CP142436.1"/>
</dbReference>
<keyword evidence="1" id="KW-0175">Coiled coil</keyword>
<gene>
    <name evidence="2" type="ORF">VUQ07_07070</name>
</gene>
<accession>A0AB74U7F8</accession>
<evidence type="ECO:0000256" key="1">
    <source>
        <dbReference type="SAM" id="Coils"/>
    </source>
</evidence>
<sequence>MDWHHIGDILTEIVKWLSAVGAISIAINKWAVQPFASRIEMIMNRQIKPIEELIKKMERQIELSERDRNEIKVLTERNQELINQHEKRLDHHNDRLIRLEAHAEFGRQTVKYKEEYLGGGERERTL</sequence>
<dbReference type="EMBL" id="CP142436">
    <property type="protein sequence ID" value="XBC50996.1"/>
    <property type="molecule type" value="Genomic_DNA"/>
</dbReference>
<name>A0AB74U7F8_9LACT</name>
<protein>
    <recommendedName>
        <fullName evidence="3">Phage protein</fullName>
    </recommendedName>
</protein>